<evidence type="ECO:0000256" key="1">
    <source>
        <dbReference type="SAM" id="MobiDB-lite"/>
    </source>
</evidence>
<comment type="caution">
    <text evidence="2">The sequence shown here is derived from an EMBL/GenBank/DDBJ whole genome shotgun (WGS) entry which is preliminary data.</text>
</comment>
<accession>A0A814FPT4</accession>
<reference evidence="2" key="1">
    <citation type="submission" date="2021-02" db="EMBL/GenBank/DDBJ databases">
        <authorList>
            <person name="Nowell W R."/>
        </authorList>
    </citation>
    <scope>NUCLEOTIDE SEQUENCE</scope>
</reference>
<dbReference type="EMBL" id="CAJNOO010000582">
    <property type="protein sequence ID" value="CAF0984202.1"/>
    <property type="molecule type" value="Genomic_DNA"/>
</dbReference>
<dbReference type="Proteomes" id="UP000663882">
    <property type="component" value="Unassembled WGS sequence"/>
</dbReference>
<dbReference type="OrthoDB" id="10002543at2759"/>
<dbReference type="AlphaFoldDB" id="A0A814FPT4"/>
<sequence length="248" mass="29328">MNINLTEPFRWLPDSTNEENEIRGIFFHHWEKLRDRFLETVNEINKWRQKTIDDVNKYADEQIRILAEDCQRQRLTLDEKREENIDTTRACYAARNIELFQELRNECQLLEFQVAQLEFVTGEMQGLKVITVFEQMERKKKEKINTPKPETDKLGEKPIIEHVNHIKDNHGENRDLYIESASSISNQTVPHLLPVESSNDDSRSINNSNNSKGRDLNDKDEINKCPICLMIFPLKMTHDDRSQHVNEH</sequence>
<proteinExistence type="predicted"/>
<feature type="region of interest" description="Disordered" evidence="1">
    <location>
        <begin position="192"/>
        <end position="219"/>
    </location>
</feature>
<organism evidence="2 3">
    <name type="scientific">Rotaria sordida</name>
    <dbReference type="NCBI Taxonomy" id="392033"/>
    <lineage>
        <taxon>Eukaryota</taxon>
        <taxon>Metazoa</taxon>
        <taxon>Spiralia</taxon>
        <taxon>Gnathifera</taxon>
        <taxon>Rotifera</taxon>
        <taxon>Eurotatoria</taxon>
        <taxon>Bdelloidea</taxon>
        <taxon>Philodinida</taxon>
        <taxon>Philodinidae</taxon>
        <taxon>Rotaria</taxon>
    </lineage>
</organism>
<evidence type="ECO:0000313" key="3">
    <source>
        <dbReference type="Proteomes" id="UP000663882"/>
    </source>
</evidence>
<evidence type="ECO:0000313" key="2">
    <source>
        <dbReference type="EMBL" id="CAF0984202.1"/>
    </source>
</evidence>
<name>A0A814FPT4_9BILA</name>
<gene>
    <name evidence="2" type="ORF">RFH988_LOCUS13305</name>
</gene>
<protein>
    <submittedName>
        <fullName evidence="2">Uncharacterized protein</fullName>
    </submittedName>
</protein>